<dbReference type="AlphaFoldDB" id="A0A085NFQ6"/>
<dbReference type="Proteomes" id="UP000030758">
    <property type="component" value="Unassembled WGS sequence"/>
</dbReference>
<dbReference type="InterPro" id="IPR036390">
    <property type="entry name" value="WH_DNA-bd_sf"/>
</dbReference>
<evidence type="ECO:0000313" key="9">
    <source>
        <dbReference type="EMBL" id="KFD55941.1"/>
    </source>
</evidence>
<dbReference type="GO" id="GO:0000981">
    <property type="term" value="F:DNA-binding transcription factor activity, RNA polymerase II-specific"/>
    <property type="evidence" value="ECO:0007669"/>
    <property type="project" value="TreeGrafter"/>
</dbReference>
<dbReference type="Pfam" id="PF00250">
    <property type="entry name" value="Forkhead"/>
    <property type="match status" value="1"/>
</dbReference>
<dbReference type="SMART" id="SM00339">
    <property type="entry name" value="FH"/>
    <property type="match status" value="1"/>
</dbReference>
<comment type="subcellular location">
    <subcellularLocation>
        <location evidence="7">Nucleus</location>
    </subcellularLocation>
</comment>
<keyword evidence="11" id="KW-1185">Reference proteome</keyword>
<keyword evidence="1" id="KW-1017">Isopeptide bond</keyword>
<dbReference type="GO" id="GO:0009653">
    <property type="term" value="P:anatomical structure morphogenesis"/>
    <property type="evidence" value="ECO:0007669"/>
    <property type="project" value="TreeGrafter"/>
</dbReference>
<dbReference type="PROSITE" id="PS50039">
    <property type="entry name" value="FORK_HEAD_3"/>
    <property type="match status" value="1"/>
</dbReference>
<gene>
    <name evidence="9" type="ORF">M513_03065</name>
    <name evidence="10" type="ORF">M514_03065</name>
</gene>
<dbReference type="FunFam" id="1.10.10.10:FF:000598">
    <property type="entry name" value="forkhead box protein I1 isoform X2"/>
    <property type="match status" value="1"/>
</dbReference>
<dbReference type="GO" id="GO:0030154">
    <property type="term" value="P:cell differentiation"/>
    <property type="evidence" value="ECO:0007669"/>
    <property type="project" value="UniProtKB-KW"/>
</dbReference>
<dbReference type="Gene3D" id="1.10.10.10">
    <property type="entry name" value="Winged helix-like DNA-binding domain superfamily/Winged helix DNA-binding domain"/>
    <property type="match status" value="1"/>
</dbReference>
<evidence type="ECO:0000256" key="3">
    <source>
        <dbReference type="ARBA" id="ARBA00022843"/>
    </source>
</evidence>
<dbReference type="EMBL" id="KL363196">
    <property type="protein sequence ID" value="KFD55941.1"/>
    <property type="molecule type" value="Genomic_DNA"/>
</dbReference>
<dbReference type="PROSITE" id="PS00657">
    <property type="entry name" value="FORK_HEAD_1"/>
    <property type="match status" value="1"/>
</dbReference>
<keyword evidence="5 7" id="KW-0539">Nucleus</keyword>
<dbReference type="PANTHER" id="PTHR11829">
    <property type="entry name" value="FORKHEAD BOX PROTEIN"/>
    <property type="match status" value="1"/>
</dbReference>
<dbReference type="PRINTS" id="PR00053">
    <property type="entry name" value="FORKHEAD"/>
</dbReference>
<keyword evidence="4 7" id="KW-0238">DNA-binding</keyword>
<dbReference type="GO" id="GO:0005634">
    <property type="term" value="C:nucleus"/>
    <property type="evidence" value="ECO:0007669"/>
    <property type="project" value="UniProtKB-SubCell"/>
</dbReference>
<evidence type="ECO:0000313" key="10">
    <source>
        <dbReference type="EMBL" id="KFD68302.1"/>
    </source>
</evidence>
<dbReference type="InterPro" id="IPR050211">
    <property type="entry name" value="FOX_domain-containing"/>
</dbReference>
<evidence type="ECO:0000256" key="4">
    <source>
        <dbReference type="ARBA" id="ARBA00023125"/>
    </source>
</evidence>
<evidence type="ECO:0000256" key="7">
    <source>
        <dbReference type="PROSITE-ProRule" id="PRU00089"/>
    </source>
</evidence>
<dbReference type="InterPro" id="IPR030456">
    <property type="entry name" value="TF_fork_head_CS_2"/>
</dbReference>
<dbReference type="InterPro" id="IPR001766">
    <property type="entry name" value="Fork_head_dom"/>
</dbReference>
<evidence type="ECO:0000313" key="11">
    <source>
        <dbReference type="Proteomes" id="UP000030764"/>
    </source>
</evidence>
<dbReference type="EMBL" id="KL367506">
    <property type="protein sequence ID" value="KFD68302.1"/>
    <property type="molecule type" value="Genomic_DNA"/>
</dbReference>
<dbReference type="SUPFAM" id="SSF46785">
    <property type="entry name" value="Winged helix' DNA-binding domain"/>
    <property type="match status" value="1"/>
</dbReference>
<evidence type="ECO:0000256" key="1">
    <source>
        <dbReference type="ARBA" id="ARBA00022499"/>
    </source>
</evidence>
<evidence type="ECO:0000259" key="8">
    <source>
        <dbReference type="PROSITE" id="PS50039"/>
    </source>
</evidence>
<dbReference type="OrthoDB" id="5402974at2759"/>
<proteinExistence type="predicted"/>
<dbReference type="GO" id="GO:0000978">
    <property type="term" value="F:RNA polymerase II cis-regulatory region sequence-specific DNA binding"/>
    <property type="evidence" value="ECO:0007669"/>
    <property type="project" value="TreeGrafter"/>
</dbReference>
<dbReference type="InterPro" id="IPR018122">
    <property type="entry name" value="TF_fork_head_CS_1"/>
</dbReference>
<dbReference type="PANTHER" id="PTHR11829:SF411">
    <property type="entry name" value="FORKHEAD BOX PROTEIN L2"/>
    <property type="match status" value="1"/>
</dbReference>
<feature type="DNA-binding region" description="Fork-head" evidence="7">
    <location>
        <begin position="45"/>
        <end position="146"/>
    </location>
</feature>
<keyword evidence="2" id="KW-0221">Differentiation</keyword>
<dbReference type="PROSITE" id="PS00658">
    <property type="entry name" value="FORK_HEAD_2"/>
    <property type="match status" value="1"/>
</dbReference>
<dbReference type="Proteomes" id="UP000030764">
    <property type="component" value="Unassembled WGS sequence"/>
</dbReference>
<dbReference type="InterPro" id="IPR036388">
    <property type="entry name" value="WH-like_DNA-bd_sf"/>
</dbReference>
<name>A0A085NFQ6_9BILA</name>
<accession>A0A085NFQ6</accession>
<sequence>MENVQYAHNLQSVVASKEEGDHQMGKVVNTDNMLMEAAQGAAEEKPPYSYVALIAMAIKSSPQRRMTVAEIYRFIEDNFPYYRHMETKARQGWQNSIRHNLSLNGCFHKVPRDGFGAPKDRKGNFWTLSPDCENMFEGGNYKRRKRMKRQSRPVCFEQRWPILQQSYFFGAQQQPSMDFYQMPPNMVMQQAPLQIHYPLSDMHSASMAHLQTGQHLPQTPATSHGNPFCLNPCLPSATNLIRTDGSYHFDRHTFGASV</sequence>
<reference evidence="10 11" key="1">
    <citation type="journal article" date="2014" name="Nat. Genet.">
        <title>Genome and transcriptome of the porcine whipworm Trichuris suis.</title>
        <authorList>
            <person name="Jex A.R."/>
            <person name="Nejsum P."/>
            <person name="Schwarz E.M."/>
            <person name="Hu L."/>
            <person name="Young N.D."/>
            <person name="Hall R.S."/>
            <person name="Korhonen P.K."/>
            <person name="Liao S."/>
            <person name="Thamsborg S."/>
            <person name="Xia J."/>
            <person name="Xu P."/>
            <person name="Wang S."/>
            <person name="Scheerlinck J.P."/>
            <person name="Hofmann A."/>
            <person name="Sternberg P.W."/>
            <person name="Wang J."/>
            <person name="Gasser R.B."/>
        </authorList>
    </citation>
    <scope>NUCLEOTIDE SEQUENCE [LARGE SCALE GENOMIC DNA]</scope>
    <source>
        <strain evidence="10">DCEP-RM93F</strain>
        <strain evidence="9">DCEP-RM93M</strain>
    </source>
</reference>
<evidence type="ECO:0000256" key="2">
    <source>
        <dbReference type="ARBA" id="ARBA00022782"/>
    </source>
</evidence>
<keyword evidence="3" id="KW-0832">Ubl conjugation</keyword>
<organism evidence="10">
    <name type="scientific">Trichuris suis</name>
    <name type="common">pig whipworm</name>
    <dbReference type="NCBI Taxonomy" id="68888"/>
    <lineage>
        <taxon>Eukaryota</taxon>
        <taxon>Metazoa</taxon>
        <taxon>Ecdysozoa</taxon>
        <taxon>Nematoda</taxon>
        <taxon>Enoplea</taxon>
        <taxon>Dorylaimia</taxon>
        <taxon>Trichinellida</taxon>
        <taxon>Trichuridae</taxon>
        <taxon>Trichuris</taxon>
    </lineage>
</organism>
<evidence type="ECO:0000256" key="5">
    <source>
        <dbReference type="ARBA" id="ARBA00023242"/>
    </source>
</evidence>
<evidence type="ECO:0000256" key="6">
    <source>
        <dbReference type="ARBA" id="ARBA00034872"/>
    </source>
</evidence>
<feature type="domain" description="Fork-head" evidence="8">
    <location>
        <begin position="45"/>
        <end position="146"/>
    </location>
</feature>
<protein>
    <recommendedName>
        <fullName evidence="6">Forkhead box protein L2</fullName>
    </recommendedName>
</protein>